<protein>
    <submittedName>
        <fullName evidence="2">Uncharacterized protein</fullName>
    </submittedName>
</protein>
<reference evidence="2" key="1">
    <citation type="journal article" date="2013" name="Eukaryot. Cell">
        <title>Extremely Reduced Levels of Heterozygosity in the Vertebrate Pathogen Encephalitozoon cuniculi.</title>
        <authorList>
            <person name="Selman M."/>
            <person name="Sak B."/>
            <person name="Kvac M."/>
            <person name="Farinelli L."/>
            <person name="Weiss L.M."/>
            <person name="Corradi N."/>
        </authorList>
    </citation>
    <scope>NUCLEOTIDE SEQUENCE</scope>
</reference>
<gene>
    <name evidence="2" type="ORF">ECU04_1650</name>
</gene>
<dbReference type="VEuPathDB" id="MicrosporidiaDB:AEWD_041660"/>
<evidence type="ECO:0000313" key="2">
    <source>
        <dbReference type="EMBL" id="AGE96646.1"/>
    </source>
</evidence>
<evidence type="ECO:0000256" key="1">
    <source>
        <dbReference type="ARBA" id="ARBA00009465"/>
    </source>
</evidence>
<dbReference type="AlphaFoldDB" id="M1KMS3"/>
<dbReference type="EMBL" id="KC513636">
    <property type="protein sequence ID" value="AGE96646.1"/>
    <property type="molecule type" value="Genomic_DNA"/>
</dbReference>
<name>M1KMS3_ENCCN</name>
<dbReference type="VEuPathDB" id="MicrosporidiaDB:M970_041650"/>
<accession>M1KMS3</accession>
<proteinExistence type="inferred from homology"/>
<dbReference type="VEuPathDB" id="MicrosporidiaDB:AEWQ_030010"/>
<organism evidence="2">
    <name type="scientific">Encephalitozoon cuniculi</name>
    <name type="common">Microsporidian parasite</name>
    <dbReference type="NCBI Taxonomy" id="6035"/>
    <lineage>
        <taxon>Eukaryota</taxon>
        <taxon>Fungi</taxon>
        <taxon>Fungi incertae sedis</taxon>
        <taxon>Microsporidia</taxon>
        <taxon>Unikaryonidae</taxon>
        <taxon>Encephalitozoon</taxon>
    </lineage>
</organism>
<dbReference type="VEuPathDB" id="MicrosporidiaDB:AEWR_041650"/>
<sequence>MKEIFKAISFKDFQPVEIYKKTRGRFGMRFVDLVNRIFRHNDIVAGRPGQQLASGARARIQGMTSFLSAEEKRKEEEMLRKIKEHGLKLCTKEKQEEMIKA</sequence>
<comment type="similarity">
    <text evidence="1">Belongs to the UPF0329 family.</text>
</comment>
<dbReference type="VEuPathDB" id="MicrosporidiaDB:ECU04_1650"/>
<dbReference type="InterPro" id="IPR022115">
    <property type="entry name" value="DUF3654"/>
</dbReference>
<dbReference type="Pfam" id="PF12376">
    <property type="entry name" value="DUF3654"/>
    <property type="match status" value="1"/>
</dbReference>